<dbReference type="Proteomes" id="UP000019277">
    <property type="component" value="Unassembled WGS sequence"/>
</dbReference>
<feature type="region of interest" description="Disordered" evidence="1">
    <location>
        <begin position="93"/>
        <end position="118"/>
    </location>
</feature>
<dbReference type="Gene3D" id="1.10.10.10">
    <property type="entry name" value="Winged helix-like DNA-binding domain superfamily/Winged helix DNA-binding domain"/>
    <property type="match status" value="1"/>
</dbReference>
<dbReference type="STRING" id="909613.UO65_6291"/>
<protein>
    <submittedName>
        <fullName evidence="3">Transcriptional regulator, PadR family</fullName>
    </submittedName>
</protein>
<accession>W7IWJ9</accession>
<evidence type="ECO:0000256" key="1">
    <source>
        <dbReference type="SAM" id="MobiDB-lite"/>
    </source>
</evidence>
<name>W7IWJ9_9PSEU</name>
<feature type="domain" description="Transcription regulator PadR N-terminal" evidence="2">
    <location>
        <begin position="25"/>
        <end position="80"/>
    </location>
</feature>
<dbReference type="Pfam" id="PF03551">
    <property type="entry name" value="PadR"/>
    <property type="match status" value="1"/>
</dbReference>
<dbReference type="OrthoDB" id="122286at2"/>
<dbReference type="PANTHER" id="PTHR33169:SF14">
    <property type="entry name" value="TRANSCRIPTIONAL REGULATOR RV3488"/>
    <property type="match status" value="1"/>
</dbReference>
<dbReference type="InterPro" id="IPR036390">
    <property type="entry name" value="WH_DNA-bd_sf"/>
</dbReference>
<dbReference type="InterPro" id="IPR005149">
    <property type="entry name" value="Tscrpt_reg_PadR_N"/>
</dbReference>
<dbReference type="PANTHER" id="PTHR33169">
    <property type="entry name" value="PADR-FAMILY TRANSCRIPTIONAL REGULATOR"/>
    <property type="match status" value="1"/>
</dbReference>
<evidence type="ECO:0000313" key="4">
    <source>
        <dbReference type="Proteomes" id="UP000019277"/>
    </source>
</evidence>
<gene>
    <name evidence="3" type="ORF">UO65_6291</name>
</gene>
<proteinExistence type="predicted"/>
<dbReference type="eggNOG" id="COG1695">
    <property type="taxonomic scope" value="Bacteria"/>
</dbReference>
<evidence type="ECO:0000259" key="2">
    <source>
        <dbReference type="Pfam" id="PF03551"/>
    </source>
</evidence>
<comment type="caution">
    <text evidence="3">The sequence shown here is derived from an EMBL/GenBank/DDBJ whole genome shotgun (WGS) entry which is preliminary data.</text>
</comment>
<sequence length="118" mass="13082">MAGPPFRITAATLDVLEALLGPDDQLYGLKIAQNAGRKTGSVYPILARLEEAGWVVSEWELDEPSARGPRRRFYRLSPDGLGGARALLVERRGAVRQRTSTPSRGFAPRPAPEWRGWR</sequence>
<accession>A0A8E3BF59</accession>
<dbReference type="RefSeq" id="WP_052022044.1">
    <property type="nucleotide sequence ID" value="NZ_AYXG01000241.1"/>
</dbReference>
<organism evidence="3 4">
    <name type="scientific">Actinokineospora spheciospongiae</name>
    <dbReference type="NCBI Taxonomy" id="909613"/>
    <lineage>
        <taxon>Bacteria</taxon>
        <taxon>Bacillati</taxon>
        <taxon>Actinomycetota</taxon>
        <taxon>Actinomycetes</taxon>
        <taxon>Pseudonocardiales</taxon>
        <taxon>Pseudonocardiaceae</taxon>
        <taxon>Actinokineospora</taxon>
    </lineage>
</organism>
<dbReference type="EMBL" id="AYXG01000241">
    <property type="protein sequence ID" value="EWC58399.1"/>
    <property type="molecule type" value="Genomic_DNA"/>
</dbReference>
<evidence type="ECO:0000313" key="3">
    <source>
        <dbReference type="EMBL" id="EWC58399.1"/>
    </source>
</evidence>
<dbReference type="SUPFAM" id="SSF46785">
    <property type="entry name" value="Winged helix' DNA-binding domain"/>
    <property type="match status" value="1"/>
</dbReference>
<dbReference type="AlphaFoldDB" id="W7IWJ9"/>
<dbReference type="InterPro" id="IPR052509">
    <property type="entry name" value="Metal_resp_DNA-bind_regulator"/>
</dbReference>
<reference evidence="3 4" key="1">
    <citation type="journal article" date="2014" name="Genome Announc.">
        <title>Draft Genome Sequence of the Antitrypanosomally Active Sponge-Associated Bacterium Actinokineospora sp. Strain EG49.</title>
        <authorList>
            <person name="Harjes J."/>
            <person name="Ryu T."/>
            <person name="Abdelmohsen U.R."/>
            <person name="Moitinho-Silva L."/>
            <person name="Horn H."/>
            <person name="Ravasi T."/>
            <person name="Hentschel U."/>
        </authorList>
    </citation>
    <scope>NUCLEOTIDE SEQUENCE [LARGE SCALE GENOMIC DNA]</scope>
    <source>
        <strain evidence="3 4">EG49</strain>
    </source>
</reference>
<keyword evidence="4" id="KW-1185">Reference proteome</keyword>
<dbReference type="InterPro" id="IPR036388">
    <property type="entry name" value="WH-like_DNA-bd_sf"/>
</dbReference>